<proteinExistence type="predicted"/>
<accession>A0A7Y0RTM4</accession>
<keyword evidence="2" id="KW-0645">Protease</keyword>
<reference evidence="2 3" key="1">
    <citation type="submission" date="2019-09" db="EMBL/GenBank/DDBJ databases">
        <title>Draft genome sequencing and comparative genomics of hatchery-associated Vibrios.</title>
        <authorList>
            <person name="Kehlet-Delgado H."/>
            <person name="Mueller R.S."/>
        </authorList>
    </citation>
    <scope>NUCLEOTIDE SEQUENCE [LARGE SCALE GENOMIC DNA]</scope>
    <source>
        <strain evidence="2 3">081416A</strain>
    </source>
</reference>
<dbReference type="GO" id="GO:0004180">
    <property type="term" value="F:carboxypeptidase activity"/>
    <property type="evidence" value="ECO:0007669"/>
    <property type="project" value="UniProtKB-KW"/>
</dbReference>
<keyword evidence="2" id="KW-0121">Carboxypeptidase</keyword>
<evidence type="ECO:0000313" key="3">
    <source>
        <dbReference type="Proteomes" id="UP000532247"/>
    </source>
</evidence>
<evidence type="ECO:0000313" key="2">
    <source>
        <dbReference type="EMBL" id="NOI08832.1"/>
    </source>
</evidence>
<keyword evidence="2" id="KW-0378">Hydrolase</keyword>
<organism evidence="2 3">
    <name type="scientific">Vibrio alginolyticus</name>
    <dbReference type="NCBI Taxonomy" id="663"/>
    <lineage>
        <taxon>Bacteria</taxon>
        <taxon>Pseudomonadati</taxon>
        <taxon>Pseudomonadota</taxon>
        <taxon>Gammaproteobacteria</taxon>
        <taxon>Vibrionales</taxon>
        <taxon>Vibrionaceae</taxon>
        <taxon>Vibrio</taxon>
    </lineage>
</organism>
<dbReference type="Proteomes" id="UP000532247">
    <property type="component" value="Unassembled WGS sequence"/>
</dbReference>
<protein>
    <submittedName>
        <fullName evidence="2">Carboxypeptidase regulatory-like domain-containing protein</fullName>
    </submittedName>
</protein>
<dbReference type="InterPro" id="IPR046474">
    <property type="entry name" value="DUF6795"/>
</dbReference>
<feature type="domain" description="DUF6795" evidence="1">
    <location>
        <begin position="42"/>
        <end position="147"/>
    </location>
</feature>
<sequence length="175" mass="19989">MINNVFLFLEQFAALLILVLISVFAVGFLFFGKEAQEFTPSIKGRITKNDTPIKNANVVLNIRSANRSFERSFTTNTNGEFKFDPVFRKRNKVLSIFDGLFQTICSVEVTTTVANQKVVIWKGIFRHHVIGMKERVNMSNLNCEATNPIRKFEFQSYGDSVSSQCDLSDYLKVNR</sequence>
<dbReference type="EMBL" id="VTYF01000003">
    <property type="protein sequence ID" value="NOI08832.1"/>
    <property type="molecule type" value="Genomic_DNA"/>
</dbReference>
<comment type="caution">
    <text evidence="2">The sequence shown here is derived from an EMBL/GenBank/DDBJ whole genome shotgun (WGS) entry which is preliminary data.</text>
</comment>
<dbReference type="InterPro" id="IPR008969">
    <property type="entry name" value="CarboxyPept-like_regulatory"/>
</dbReference>
<dbReference type="SUPFAM" id="SSF49464">
    <property type="entry name" value="Carboxypeptidase regulatory domain-like"/>
    <property type="match status" value="1"/>
</dbReference>
<name>A0A7Y0RTM4_VIBAL</name>
<dbReference type="RefSeq" id="WP_104976122.1">
    <property type="nucleotide sequence ID" value="NZ_AP023188.1"/>
</dbReference>
<dbReference type="Pfam" id="PF20598">
    <property type="entry name" value="DUF6795"/>
    <property type="match status" value="1"/>
</dbReference>
<evidence type="ECO:0000259" key="1">
    <source>
        <dbReference type="Pfam" id="PF20598"/>
    </source>
</evidence>
<gene>
    <name evidence="2" type="ORF">F0254_08115</name>
</gene>
<dbReference type="AlphaFoldDB" id="A0A7Y0RTM4"/>